<evidence type="ECO:0000313" key="2">
    <source>
        <dbReference type="EMBL" id="GGX57393.1"/>
    </source>
</evidence>
<name>A0A918NCC0_9PROT</name>
<dbReference type="HAMAP" id="MF_00676">
    <property type="entry name" value="UPF0260"/>
    <property type="match status" value="1"/>
</dbReference>
<evidence type="ECO:0000313" key="3">
    <source>
        <dbReference type="Proteomes" id="UP000600865"/>
    </source>
</evidence>
<dbReference type="EMBL" id="BMYV01000001">
    <property type="protein sequence ID" value="GGX57393.1"/>
    <property type="molecule type" value="Genomic_DNA"/>
</dbReference>
<dbReference type="PANTHER" id="PTHR37421">
    <property type="entry name" value="UPF0260 PROTEIN YCGN"/>
    <property type="match status" value="1"/>
</dbReference>
<dbReference type="InterPro" id="IPR008228">
    <property type="entry name" value="UCP006173"/>
</dbReference>
<dbReference type="RefSeq" id="WP_189580386.1">
    <property type="nucleotide sequence ID" value="NZ_BMYV01000001.1"/>
</dbReference>
<dbReference type="Proteomes" id="UP000600865">
    <property type="component" value="Unassembled WGS sequence"/>
</dbReference>
<dbReference type="NCBIfam" id="NF003507">
    <property type="entry name" value="PRK05170.2-5"/>
    <property type="match status" value="1"/>
</dbReference>
<accession>A0A918NCC0</accession>
<dbReference type="Pfam" id="PF03692">
    <property type="entry name" value="CxxCxxCC"/>
    <property type="match status" value="1"/>
</dbReference>
<dbReference type="NCBIfam" id="NF003501">
    <property type="entry name" value="PRK05170.1-5"/>
    <property type="match status" value="1"/>
</dbReference>
<protein>
    <recommendedName>
        <fullName evidence="1">UPF0260 protein GCM10011309_02960</fullName>
    </recommendedName>
</protein>
<dbReference type="PANTHER" id="PTHR37421:SF1">
    <property type="entry name" value="UPF0260 PROTEIN YCGN"/>
    <property type="match status" value="1"/>
</dbReference>
<organism evidence="2 3">
    <name type="scientific">Litorimonas cladophorae</name>
    <dbReference type="NCBI Taxonomy" id="1220491"/>
    <lineage>
        <taxon>Bacteria</taxon>
        <taxon>Pseudomonadati</taxon>
        <taxon>Pseudomonadota</taxon>
        <taxon>Alphaproteobacteria</taxon>
        <taxon>Maricaulales</taxon>
        <taxon>Robiginitomaculaceae</taxon>
    </lineage>
</organism>
<sequence>MTQTPKPQSTQELAFWKTKNMAEMSREEWESLCDSCGKCCCIRLEDEDTGAIYITDVACKLFNPETCRCGDYANRSKLVPDCVTLTPVNVSQLKWMPQTCAYRLVSEGKDLPEYHHLVSGSRDTIHEVGMSVQDAVTSEVLVDEDDIPTRIVIWPGEPDIV</sequence>
<comment type="caution">
    <text evidence="2">The sequence shown here is derived from an EMBL/GenBank/DDBJ whole genome shotgun (WGS) entry which is preliminary data.</text>
</comment>
<dbReference type="AlphaFoldDB" id="A0A918NCC0"/>
<reference evidence="2 3" key="1">
    <citation type="journal article" date="2014" name="Int. J. Syst. Evol. Microbiol.">
        <title>Complete genome sequence of Corynebacterium casei LMG S-19264T (=DSM 44701T), isolated from a smear-ripened cheese.</title>
        <authorList>
            <consortium name="US DOE Joint Genome Institute (JGI-PGF)"/>
            <person name="Walter F."/>
            <person name="Albersmeier A."/>
            <person name="Kalinowski J."/>
            <person name="Ruckert C."/>
        </authorList>
    </citation>
    <scope>NUCLEOTIDE SEQUENCE [LARGE SCALE GENOMIC DNA]</scope>
    <source>
        <strain evidence="2 3">KCTC 23968</strain>
    </source>
</reference>
<evidence type="ECO:0000256" key="1">
    <source>
        <dbReference type="HAMAP-Rule" id="MF_00676"/>
    </source>
</evidence>
<dbReference type="PIRSF" id="PIRSF006173">
    <property type="entry name" value="UCP006173"/>
    <property type="match status" value="1"/>
</dbReference>
<keyword evidence="3" id="KW-1185">Reference proteome</keyword>
<dbReference type="InterPro" id="IPR005358">
    <property type="entry name" value="Puta_zinc/iron-chelating_dom"/>
</dbReference>
<comment type="similarity">
    <text evidence="1">Belongs to the UPF0260 family.</text>
</comment>
<proteinExistence type="inferred from homology"/>
<gene>
    <name evidence="2" type="ORF">GCM10011309_02960</name>
</gene>